<feature type="region of interest" description="Disordered" evidence="7">
    <location>
        <begin position="497"/>
        <end position="517"/>
    </location>
</feature>
<evidence type="ECO:0000256" key="7">
    <source>
        <dbReference type="SAM" id="MobiDB-lite"/>
    </source>
</evidence>
<proteinExistence type="inferred from homology"/>
<dbReference type="InterPro" id="IPR051314">
    <property type="entry name" value="AAA_ATPase_RarA/MGS1/WRNIP1"/>
</dbReference>
<evidence type="ECO:0000313" key="10">
    <source>
        <dbReference type="Proteomes" id="UP000006735"/>
    </source>
</evidence>
<keyword evidence="10" id="KW-1185">Reference proteome</keyword>
<dbReference type="HOGENOM" id="CLU_017985_1_1_6"/>
<dbReference type="Proteomes" id="UP000006735">
    <property type="component" value="Chromosome"/>
</dbReference>
<keyword evidence="5" id="KW-0547">Nucleotide-binding</keyword>
<sequence length="517" mass="56995">MQASDTCGQLLLNNNIAQRVRGIAAARSGRLERECQRVCQRWANTALWNVAPTQALECSVSKRKRPDSVTPDLLHVDRSAMGPLAERMRPRTLDDMVGQKRLLAPDSALRRAVESGRVHSMILWGPPGCGKTTLALLLAHYADAEFNAISAVLSGLPEVRQVLAEAAQRFAGGRRTVLFVDEVHRFNKAQQDAFLPHIERGTILFVGATTENPSFELNSALLSRCRVHVLEGVSPQDIVEALQRALHDAERGLGQQTIQVSEASLLEIASAADGDVRRALTLLEIAAELATGEGGEITPRTLLQVLADRTRRFDKNGEQFYDQISALHKSVRSSNPDAALYWLTRMLDGGCDPTYLARRLTRMAIEDIGLADPRAQGMALEAWDIYERLGSPEGELAFAQLVLYLASTAKSNAGYAAFNQARAEVRATGTQEVPLHLRNAPTKLMKTLGYGQDYQYDHDAEGGIALDQTGFPDAMGERVYYNPMPRGMEIKLKEKLDRLRETRGQARAEKRGSKSQT</sequence>
<dbReference type="CDD" id="cd18139">
    <property type="entry name" value="HLD_clamp_RarA"/>
    <property type="match status" value="1"/>
</dbReference>
<evidence type="ECO:0000256" key="4">
    <source>
        <dbReference type="ARBA" id="ARBA00022705"/>
    </source>
</evidence>
<comment type="similarity">
    <text evidence="2">Belongs to the AAA ATPase family. RarA/MGS1/WRNIP1 subfamily.</text>
</comment>
<dbReference type="GO" id="GO:0016887">
    <property type="term" value="F:ATP hydrolysis activity"/>
    <property type="evidence" value="ECO:0007669"/>
    <property type="project" value="InterPro"/>
</dbReference>
<evidence type="ECO:0000259" key="8">
    <source>
        <dbReference type="SMART" id="SM00382"/>
    </source>
</evidence>
<comment type="function">
    <text evidence="1">DNA-dependent ATPase that plays important roles in cellular responses to stalled DNA replication processes.</text>
</comment>
<dbReference type="GO" id="GO:0008047">
    <property type="term" value="F:enzyme activator activity"/>
    <property type="evidence" value="ECO:0007669"/>
    <property type="project" value="TreeGrafter"/>
</dbReference>
<dbReference type="STRING" id="291331.XOO2542"/>
<dbReference type="Pfam" id="PF12002">
    <property type="entry name" value="MgsA_C"/>
    <property type="match status" value="1"/>
</dbReference>
<dbReference type="CDD" id="cd00009">
    <property type="entry name" value="AAA"/>
    <property type="match status" value="1"/>
</dbReference>
<evidence type="ECO:0000256" key="2">
    <source>
        <dbReference type="ARBA" id="ARBA00008959"/>
    </source>
</evidence>
<dbReference type="FunFam" id="1.10.8.60:FF:000029">
    <property type="entry name" value="Replication-associated recombination protein A"/>
    <property type="match status" value="1"/>
</dbReference>
<dbReference type="Pfam" id="PF16193">
    <property type="entry name" value="AAA_assoc_2"/>
    <property type="match status" value="1"/>
</dbReference>
<keyword evidence="9" id="KW-0347">Helicase</keyword>
<dbReference type="InterPro" id="IPR003959">
    <property type="entry name" value="ATPase_AAA_core"/>
</dbReference>
<dbReference type="AlphaFoldDB" id="Q5GZS5"/>
<protein>
    <recommendedName>
        <fullName evidence="3">Replication-associated recombination protein A</fullName>
    </recommendedName>
</protein>
<name>Q5GZS5_XANOR</name>
<gene>
    <name evidence="9" type="primary">MGS1</name>
    <name evidence="9" type="ordered locus">XOO2542</name>
</gene>
<feature type="domain" description="AAA+ ATPase" evidence="8">
    <location>
        <begin position="117"/>
        <end position="233"/>
    </location>
</feature>
<dbReference type="GO" id="GO:0017116">
    <property type="term" value="F:single-stranded DNA helicase activity"/>
    <property type="evidence" value="ECO:0007669"/>
    <property type="project" value="TreeGrafter"/>
</dbReference>
<dbReference type="GO" id="GO:0006261">
    <property type="term" value="P:DNA-templated DNA replication"/>
    <property type="evidence" value="ECO:0007669"/>
    <property type="project" value="TreeGrafter"/>
</dbReference>
<dbReference type="FunFam" id="3.40.50.300:FF:000137">
    <property type="entry name" value="Replication-associated recombination protein A"/>
    <property type="match status" value="1"/>
</dbReference>
<dbReference type="Gene3D" id="3.40.50.300">
    <property type="entry name" value="P-loop containing nucleotide triphosphate hydrolases"/>
    <property type="match status" value="1"/>
</dbReference>
<dbReference type="InterPro" id="IPR008921">
    <property type="entry name" value="DNA_pol3_clamp-load_cplx_C"/>
</dbReference>
<reference evidence="9 10" key="1">
    <citation type="journal article" date="2005" name="Nucleic Acids Res.">
        <title>The genome sequence of Xanthomonas oryzae pathovar oryzae KACC10331, the bacterial blight pathogen of rice.</title>
        <authorList>
            <person name="Lee B.M."/>
            <person name="Park Y.J."/>
            <person name="Park D.S."/>
            <person name="Kang H.W."/>
            <person name="Kim J.G."/>
            <person name="Song E.S."/>
            <person name="Park I.C."/>
            <person name="Yoon U.H."/>
            <person name="Hahn J.H."/>
            <person name="Koo B.S."/>
            <person name="Lee G.B."/>
            <person name="Kim H."/>
            <person name="Park H.S."/>
            <person name="Yoon K.O."/>
            <person name="Kim J.H."/>
            <person name="Jung C.H."/>
            <person name="Koh N.H."/>
            <person name="Seo J.S."/>
            <person name="Go S.J."/>
        </authorList>
    </citation>
    <scope>NUCLEOTIDE SEQUENCE [LARGE SCALE GENOMIC DNA]</scope>
    <source>
        <strain evidence="10">KACC10331 / KXO85</strain>
    </source>
</reference>
<evidence type="ECO:0000256" key="3">
    <source>
        <dbReference type="ARBA" id="ARBA00020776"/>
    </source>
</evidence>
<dbReference type="Pfam" id="PF00004">
    <property type="entry name" value="AAA"/>
    <property type="match status" value="1"/>
</dbReference>
<dbReference type="Gene3D" id="1.10.8.60">
    <property type="match status" value="1"/>
</dbReference>
<keyword evidence="9" id="KW-0378">Hydrolase</keyword>
<dbReference type="InterPro" id="IPR032423">
    <property type="entry name" value="AAA_assoc_2"/>
</dbReference>
<dbReference type="InterPro" id="IPR027417">
    <property type="entry name" value="P-loop_NTPase"/>
</dbReference>
<dbReference type="Gene3D" id="1.10.3710.10">
    <property type="entry name" value="DNA polymerase III clamp loader subunits, C-terminal domain"/>
    <property type="match status" value="1"/>
</dbReference>
<evidence type="ECO:0000256" key="6">
    <source>
        <dbReference type="ARBA" id="ARBA00022840"/>
    </source>
</evidence>
<dbReference type="GO" id="GO:0005524">
    <property type="term" value="F:ATP binding"/>
    <property type="evidence" value="ECO:0007669"/>
    <property type="project" value="UniProtKB-KW"/>
</dbReference>
<dbReference type="Gene3D" id="1.20.272.10">
    <property type="match status" value="1"/>
</dbReference>
<evidence type="ECO:0000256" key="5">
    <source>
        <dbReference type="ARBA" id="ARBA00022741"/>
    </source>
</evidence>
<keyword evidence="4" id="KW-0235">DNA replication</keyword>
<dbReference type="SUPFAM" id="SSF52540">
    <property type="entry name" value="P-loop containing nucleoside triphosphate hydrolases"/>
    <property type="match status" value="1"/>
</dbReference>
<dbReference type="PANTHER" id="PTHR13779">
    <property type="entry name" value="WERNER HELICASE-INTERACTING PROTEIN 1 FAMILY MEMBER"/>
    <property type="match status" value="1"/>
</dbReference>
<dbReference type="FunFam" id="1.20.272.10:FF:000001">
    <property type="entry name" value="Putative AAA family ATPase"/>
    <property type="match status" value="1"/>
</dbReference>
<organism evidence="9 10">
    <name type="scientific">Xanthomonas oryzae pv. oryzae (strain KACC10331 / KXO85)</name>
    <dbReference type="NCBI Taxonomy" id="291331"/>
    <lineage>
        <taxon>Bacteria</taxon>
        <taxon>Pseudomonadati</taxon>
        <taxon>Pseudomonadota</taxon>
        <taxon>Gammaproteobacteria</taxon>
        <taxon>Lysobacterales</taxon>
        <taxon>Lysobacteraceae</taxon>
        <taxon>Xanthomonas</taxon>
    </lineage>
</organism>
<dbReference type="InterPro" id="IPR003593">
    <property type="entry name" value="AAA+_ATPase"/>
</dbReference>
<keyword evidence="6" id="KW-0067">ATP-binding</keyword>
<dbReference type="InterPro" id="IPR021886">
    <property type="entry name" value="MgsA_C"/>
</dbReference>
<dbReference type="GO" id="GO:0000731">
    <property type="term" value="P:DNA synthesis involved in DNA repair"/>
    <property type="evidence" value="ECO:0007669"/>
    <property type="project" value="TreeGrafter"/>
</dbReference>
<evidence type="ECO:0000256" key="1">
    <source>
        <dbReference type="ARBA" id="ARBA00002393"/>
    </source>
</evidence>
<dbReference type="GO" id="GO:0003677">
    <property type="term" value="F:DNA binding"/>
    <property type="evidence" value="ECO:0007669"/>
    <property type="project" value="InterPro"/>
</dbReference>
<dbReference type="SUPFAM" id="SSF48019">
    <property type="entry name" value="post-AAA+ oligomerization domain-like"/>
    <property type="match status" value="1"/>
</dbReference>
<accession>Q5GZS5</accession>
<dbReference type="EMBL" id="AE013598">
    <property type="protein sequence ID" value="AAW75796.1"/>
    <property type="molecule type" value="Genomic_DNA"/>
</dbReference>
<dbReference type="SMART" id="SM00382">
    <property type="entry name" value="AAA"/>
    <property type="match status" value="1"/>
</dbReference>
<dbReference type="KEGG" id="xoo:XOO2542"/>
<evidence type="ECO:0000313" key="9">
    <source>
        <dbReference type="EMBL" id="AAW75796.1"/>
    </source>
</evidence>
<dbReference type="PANTHER" id="PTHR13779:SF7">
    <property type="entry name" value="ATPASE WRNIP1"/>
    <property type="match status" value="1"/>
</dbReference>